<proteinExistence type="predicted"/>
<protein>
    <submittedName>
        <fullName evidence="2">Uncharacterized protein</fullName>
    </submittedName>
</protein>
<dbReference type="Proteomes" id="UP001487740">
    <property type="component" value="Unassembled WGS sequence"/>
</dbReference>
<accession>A0AAW0V4J6</accession>
<dbReference type="AlphaFoldDB" id="A0AAW0V4J6"/>
<feature type="region of interest" description="Disordered" evidence="1">
    <location>
        <begin position="1"/>
        <end position="55"/>
    </location>
</feature>
<feature type="compositionally biased region" description="Basic and acidic residues" evidence="1">
    <location>
        <begin position="44"/>
        <end position="53"/>
    </location>
</feature>
<evidence type="ECO:0000313" key="2">
    <source>
        <dbReference type="EMBL" id="KAK8407249.1"/>
    </source>
</evidence>
<keyword evidence="3" id="KW-1185">Reference proteome</keyword>
<evidence type="ECO:0000256" key="1">
    <source>
        <dbReference type="SAM" id="MobiDB-lite"/>
    </source>
</evidence>
<organism evidence="2 3">
    <name type="scientific">Scylla paramamosain</name>
    <name type="common">Mud crab</name>
    <dbReference type="NCBI Taxonomy" id="85552"/>
    <lineage>
        <taxon>Eukaryota</taxon>
        <taxon>Metazoa</taxon>
        <taxon>Ecdysozoa</taxon>
        <taxon>Arthropoda</taxon>
        <taxon>Crustacea</taxon>
        <taxon>Multicrustacea</taxon>
        <taxon>Malacostraca</taxon>
        <taxon>Eumalacostraca</taxon>
        <taxon>Eucarida</taxon>
        <taxon>Decapoda</taxon>
        <taxon>Pleocyemata</taxon>
        <taxon>Brachyura</taxon>
        <taxon>Eubrachyura</taxon>
        <taxon>Portunoidea</taxon>
        <taxon>Portunidae</taxon>
        <taxon>Portuninae</taxon>
        <taxon>Scylla</taxon>
    </lineage>
</organism>
<comment type="caution">
    <text evidence="2">The sequence shown here is derived from an EMBL/GenBank/DDBJ whole genome shotgun (WGS) entry which is preliminary data.</text>
</comment>
<name>A0AAW0V4J6_SCYPA</name>
<sequence length="76" mass="8417">MEVRTRVSHGSHEGQSGYEAGPEAAAKAAEEEEPANKGRCIHAAPEKKDSQRRETKRRYRDAISLAFCSIPSVFTE</sequence>
<evidence type="ECO:0000313" key="3">
    <source>
        <dbReference type="Proteomes" id="UP001487740"/>
    </source>
</evidence>
<reference evidence="2 3" key="1">
    <citation type="submission" date="2023-03" db="EMBL/GenBank/DDBJ databases">
        <title>High-quality genome of Scylla paramamosain provides insights in environmental adaptation.</title>
        <authorList>
            <person name="Zhang L."/>
        </authorList>
    </citation>
    <scope>NUCLEOTIDE SEQUENCE [LARGE SCALE GENOMIC DNA]</scope>
    <source>
        <strain evidence="2">LZ_2023a</strain>
        <tissue evidence="2">Muscle</tissue>
    </source>
</reference>
<dbReference type="EMBL" id="JARAKH010000001">
    <property type="protein sequence ID" value="KAK8407249.1"/>
    <property type="molecule type" value="Genomic_DNA"/>
</dbReference>
<gene>
    <name evidence="2" type="ORF">O3P69_002064</name>
</gene>